<dbReference type="STRING" id="425265.A8PWE5"/>
<dbReference type="EMBL" id="AAYY01000003">
    <property type="protein sequence ID" value="EDP44598.1"/>
    <property type="molecule type" value="Genomic_DNA"/>
</dbReference>
<organism evidence="12 13">
    <name type="scientific">Malassezia globosa (strain ATCC MYA-4612 / CBS 7966)</name>
    <name type="common">Dandruff-associated fungus</name>
    <dbReference type="NCBI Taxonomy" id="425265"/>
    <lineage>
        <taxon>Eukaryota</taxon>
        <taxon>Fungi</taxon>
        <taxon>Dikarya</taxon>
        <taxon>Basidiomycota</taxon>
        <taxon>Ustilaginomycotina</taxon>
        <taxon>Malasseziomycetes</taxon>
        <taxon>Malasseziales</taxon>
        <taxon>Malasseziaceae</taxon>
        <taxon>Malassezia</taxon>
    </lineage>
</organism>
<dbReference type="Pfam" id="PF25563">
    <property type="entry name" value="TPR_SYVN1_N"/>
    <property type="match status" value="1"/>
</dbReference>
<evidence type="ECO:0000259" key="11">
    <source>
        <dbReference type="Pfam" id="PF25563"/>
    </source>
</evidence>
<feature type="transmembrane region" description="Helical" evidence="10">
    <location>
        <begin position="152"/>
        <end position="175"/>
    </location>
</feature>
<dbReference type="InParanoid" id="A8PWE5"/>
<keyword evidence="3" id="KW-0808">Transferase</keyword>
<sequence>MARFEAASLMSARVLTLYGMLSTIAFGAMIYKARHEQLDLFMASAWVHRSNGCLLILSNFVVYVLVLLSKVAQLIFLGPLGRQEVQSVQESLTMLLFDLLIVSSVRQFRSDLLFFYFGCVLLLVAVLQNMCSVRIDTLGQMTTFPRFFHIRMLGLLAFIQSFLAILIPIAILLMPQDAGPIGIVSQYFISLMVMQVNLFAQIALYYCEYVALTSEGPCGRKKPLCVLHWICT</sequence>
<evidence type="ECO:0000256" key="5">
    <source>
        <dbReference type="ARBA" id="ARBA00022723"/>
    </source>
</evidence>
<feature type="transmembrane region" description="Helical" evidence="10">
    <location>
        <begin position="12"/>
        <end position="31"/>
    </location>
</feature>
<evidence type="ECO:0000256" key="8">
    <source>
        <dbReference type="ARBA" id="ARBA00022989"/>
    </source>
</evidence>
<evidence type="ECO:0000256" key="4">
    <source>
        <dbReference type="ARBA" id="ARBA00022692"/>
    </source>
</evidence>
<proteinExistence type="predicted"/>
<protein>
    <recommendedName>
        <fullName evidence="11">E3 ubiquitin-protein ligase synoviolin-like TPR repeats domain-containing protein</fullName>
    </recommendedName>
</protein>
<name>A8PWE5_MALGO</name>
<keyword evidence="9 10" id="KW-0472">Membrane</keyword>
<feature type="transmembrane region" description="Helical" evidence="10">
    <location>
        <begin position="187"/>
        <end position="207"/>
    </location>
</feature>
<keyword evidence="13" id="KW-1185">Reference proteome</keyword>
<dbReference type="InterPro" id="IPR057992">
    <property type="entry name" value="TPR_SYVN1_N"/>
</dbReference>
<evidence type="ECO:0000313" key="13">
    <source>
        <dbReference type="Proteomes" id="UP000008837"/>
    </source>
</evidence>
<keyword evidence="7" id="KW-0862">Zinc</keyword>
<keyword evidence="6" id="KW-0863">Zinc-finger</keyword>
<evidence type="ECO:0000256" key="2">
    <source>
        <dbReference type="ARBA" id="ARBA00004906"/>
    </source>
</evidence>
<comment type="subcellular location">
    <subcellularLocation>
        <location evidence="1">Membrane</location>
    </subcellularLocation>
</comment>
<dbReference type="RefSeq" id="XP_001731812.1">
    <property type="nucleotide sequence ID" value="XM_001731760.1"/>
</dbReference>
<dbReference type="VEuPathDB" id="FungiDB:MGL_1080"/>
<evidence type="ECO:0000256" key="7">
    <source>
        <dbReference type="ARBA" id="ARBA00022833"/>
    </source>
</evidence>
<dbReference type="Proteomes" id="UP000008837">
    <property type="component" value="Unassembled WGS sequence"/>
</dbReference>
<keyword evidence="4 10" id="KW-0812">Transmembrane</keyword>
<keyword evidence="5" id="KW-0479">Metal-binding</keyword>
<dbReference type="KEGG" id="mgl:MGL_1080"/>
<feature type="transmembrane region" description="Helical" evidence="10">
    <location>
        <begin position="52"/>
        <end position="76"/>
    </location>
</feature>
<dbReference type="AlphaFoldDB" id="A8PWE5"/>
<feature type="transmembrane region" description="Helical" evidence="10">
    <location>
        <begin position="113"/>
        <end position="131"/>
    </location>
</feature>
<evidence type="ECO:0000256" key="3">
    <source>
        <dbReference type="ARBA" id="ARBA00022679"/>
    </source>
</evidence>
<evidence type="ECO:0000313" key="12">
    <source>
        <dbReference type="EMBL" id="EDP44598.1"/>
    </source>
</evidence>
<evidence type="ECO:0000256" key="9">
    <source>
        <dbReference type="ARBA" id="ARBA00023136"/>
    </source>
</evidence>
<comment type="pathway">
    <text evidence="2">Protein modification; protein ubiquitination.</text>
</comment>
<gene>
    <name evidence="12" type="ORF">MGL_1080</name>
</gene>
<keyword evidence="8 10" id="KW-1133">Transmembrane helix</keyword>
<comment type="caution">
    <text evidence="12">The sequence shown here is derived from an EMBL/GenBank/DDBJ whole genome shotgun (WGS) entry which is preliminary data.</text>
</comment>
<feature type="domain" description="E3 ubiquitin-protein ligase synoviolin-like TPR repeats" evidence="11">
    <location>
        <begin position="15"/>
        <end position="209"/>
    </location>
</feature>
<accession>A8PWE5</accession>
<reference evidence="12 13" key="1">
    <citation type="journal article" date="2007" name="Proc. Natl. Acad. Sci. U.S.A.">
        <title>Dandruff-associated Malassezia genomes reveal convergent and divergent virulence traits shared with plant and human fungal pathogens.</title>
        <authorList>
            <person name="Xu J."/>
            <person name="Saunders C.W."/>
            <person name="Hu P."/>
            <person name="Grant R.A."/>
            <person name="Boekhout T."/>
            <person name="Kuramae E.E."/>
            <person name="Kronstad J.W."/>
            <person name="Deangelis Y.M."/>
            <person name="Reeder N.L."/>
            <person name="Johnstone K.R."/>
            <person name="Leland M."/>
            <person name="Fieno A.M."/>
            <person name="Begley W.M."/>
            <person name="Sun Y."/>
            <person name="Lacey M.P."/>
            <person name="Chaudhary T."/>
            <person name="Keough T."/>
            <person name="Chu L."/>
            <person name="Sears R."/>
            <person name="Yuan B."/>
            <person name="Dawson T.L.Jr."/>
        </authorList>
    </citation>
    <scope>NUCLEOTIDE SEQUENCE [LARGE SCALE GENOMIC DNA]</scope>
    <source>
        <strain evidence="13">ATCC MYA-4612 / CBS 7966</strain>
    </source>
</reference>
<dbReference type="GeneID" id="5856117"/>
<evidence type="ECO:0000256" key="1">
    <source>
        <dbReference type="ARBA" id="ARBA00004370"/>
    </source>
</evidence>
<evidence type="ECO:0000256" key="10">
    <source>
        <dbReference type="SAM" id="Phobius"/>
    </source>
</evidence>
<evidence type="ECO:0000256" key="6">
    <source>
        <dbReference type="ARBA" id="ARBA00022771"/>
    </source>
</evidence>
<dbReference type="OrthoDB" id="7759664at2759"/>